<dbReference type="Gene3D" id="3.40.50.300">
    <property type="entry name" value="P-loop containing nucleotide triphosphate hydrolases"/>
    <property type="match status" value="1"/>
</dbReference>
<reference evidence="2 3" key="2">
    <citation type="submission" date="2018-12" db="EMBL/GenBank/DDBJ databases">
        <title>Nakamurella antarcticus sp. nov., isolated from Antarctica South Shetland Islands soil.</title>
        <authorList>
            <person name="Peng F."/>
        </authorList>
    </citation>
    <scope>NUCLEOTIDE SEQUENCE [LARGE SCALE GENOMIC DNA]</scope>
    <source>
        <strain evidence="2 3">S14-144</strain>
    </source>
</reference>
<dbReference type="InterPro" id="IPR006935">
    <property type="entry name" value="Helicase/UvrB_N"/>
</dbReference>
<evidence type="ECO:0000313" key="2">
    <source>
        <dbReference type="EMBL" id="AZI58493.1"/>
    </source>
</evidence>
<dbReference type="AlphaFoldDB" id="A0A3G8ZML6"/>
<dbReference type="PROSITE" id="PS51192">
    <property type="entry name" value="HELICASE_ATP_BIND_1"/>
    <property type="match status" value="1"/>
</dbReference>
<dbReference type="OrthoDB" id="9760715at2"/>
<keyword evidence="2" id="KW-0347">Helicase</keyword>
<dbReference type="InterPro" id="IPR014001">
    <property type="entry name" value="Helicase_ATP-bd"/>
</dbReference>
<dbReference type="GO" id="GO:0005524">
    <property type="term" value="F:ATP binding"/>
    <property type="evidence" value="ECO:0007669"/>
    <property type="project" value="InterPro"/>
</dbReference>
<sequence>MPPKRKRTSARRTTAVARNLTTRTVRPSSRKPSIGKTATPAPFAAFGERIWLLEVPFGQAAPGATWVPQWKAHSYAGPALPPALASFASKPFSYQRWLEDELNDVPGPPPRSIVAKEPRRGQYEGADAIIAAAEAGARQFLLADAPGTGKTITLILAAIEIAKSRLAAAPPAKGPTRRPHILVTVDRPAAITVAHWRASIAAVHAGEPVHLGELTNYDAQRPRWLIISPDQLSKLLARNGKPRFRFDVVILDEAQLYRHVDTKRVSAMRRVARFADTHDQAPFVIAATATPSHNPAELTYLGPVFAQIHGEDPSAWDDVGARMAAMGLPLVQRYGKWTWNAEAAQSGALQSESTRVVRRWLTGHTPSLMLHRPAEWGEAPLEPMPVELSAAEQDQYRVDWGVFQKEMGLARVGKSAARGRAAIMRFRQKAGMIRVPYTVDWVLAQVAAGWQVAVSVEFVSTAADPIADALAAQGIAVSRIYGSGRFDAEAERLKFQHGHTQVCVFTVTSSISLHAGEMMADGSRATLTPRIGVLHQPGYSGIAARQRLGRIHRDGQVGEWWMAYAENTIEEQVAGTLMDRLRSTTDIVGGDTSALRSVAALLGADWLPETALTETV</sequence>
<protein>
    <submittedName>
        <fullName evidence="2">DEAD/DEAH box helicase</fullName>
    </submittedName>
</protein>
<reference evidence="2 3" key="1">
    <citation type="submission" date="2018-11" db="EMBL/GenBank/DDBJ databases">
        <authorList>
            <person name="Da X."/>
        </authorList>
    </citation>
    <scope>NUCLEOTIDE SEQUENCE [LARGE SCALE GENOMIC DNA]</scope>
    <source>
        <strain evidence="2 3">S14-144</strain>
    </source>
</reference>
<dbReference type="GO" id="GO:0016787">
    <property type="term" value="F:hydrolase activity"/>
    <property type="evidence" value="ECO:0007669"/>
    <property type="project" value="InterPro"/>
</dbReference>
<dbReference type="InterPro" id="IPR027417">
    <property type="entry name" value="P-loop_NTPase"/>
</dbReference>
<dbReference type="KEGG" id="nak:EH165_10475"/>
<feature type="domain" description="Helicase ATP-binding" evidence="1">
    <location>
        <begin position="131"/>
        <end position="309"/>
    </location>
</feature>
<keyword evidence="3" id="KW-1185">Reference proteome</keyword>
<organism evidence="2 3">
    <name type="scientific">Nakamurella antarctica</name>
    <dbReference type="NCBI Taxonomy" id="1902245"/>
    <lineage>
        <taxon>Bacteria</taxon>
        <taxon>Bacillati</taxon>
        <taxon>Actinomycetota</taxon>
        <taxon>Actinomycetes</taxon>
        <taxon>Nakamurellales</taxon>
        <taxon>Nakamurellaceae</taxon>
        <taxon>Nakamurella</taxon>
    </lineage>
</organism>
<dbReference type="SUPFAM" id="SSF52540">
    <property type="entry name" value="P-loop containing nucleoside triphosphate hydrolases"/>
    <property type="match status" value="2"/>
</dbReference>
<evidence type="ECO:0000259" key="1">
    <source>
        <dbReference type="PROSITE" id="PS51192"/>
    </source>
</evidence>
<dbReference type="Proteomes" id="UP000268084">
    <property type="component" value="Chromosome"/>
</dbReference>
<gene>
    <name evidence="2" type="ORF">EH165_10475</name>
</gene>
<dbReference type="RefSeq" id="WP_124799402.1">
    <property type="nucleotide sequence ID" value="NZ_CP034170.1"/>
</dbReference>
<proteinExistence type="predicted"/>
<accession>A0A3G8ZML6</accession>
<dbReference type="EMBL" id="CP034170">
    <property type="protein sequence ID" value="AZI58493.1"/>
    <property type="molecule type" value="Genomic_DNA"/>
</dbReference>
<dbReference type="SMART" id="SM00487">
    <property type="entry name" value="DEXDc"/>
    <property type="match status" value="1"/>
</dbReference>
<dbReference type="Pfam" id="PF04851">
    <property type="entry name" value="ResIII"/>
    <property type="match status" value="1"/>
</dbReference>
<evidence type="ECO:0000313" key="3">
    <source>
        <dbReference type="Proteomes" id="UP000268084"/>
    </source>
</evidence>
<name>A0A3G8ZML6_9ACTN</name>
<keyword evidence="2" id="KW-0547">Nucleotide-binding</keyword>
<dbReference type="GO" id="GO:0003677">
    <property type="term" value="F:DNA binding"/>
    <property type="evidence" value="ECO:0007669"/>
    <property type="project" value="InterPro"/>
</dbReference>
<keyword evidence="2" id="KW-0067">ATP-binding</keyword>
<dbReference type="GO" id="GO:0004386">
    <property type="term" value="F:helicase activity"/>
    <property type="evidence" value="ECO:0007669"/>
    <property type="project" value="UniProtKB-KW"/>
</dbReference>
<keyword evidence="2" id="KW-0378">Hydrolase</keyword>